<dbReference type="InterPro" id="IPR001296">
    <property type="entry name" value="Glyco_trans_1"/>
</dbReference>
<protein>
    <submittedName>
        <fullName evidence="5">Glycosyl transferase</fullName>
    </submittedName>
</protein>
<dbReference type="AlphaFoldDB" id="A0A1J0WDL7"/>
<keyword evidence="1" id="KW-0328">Glycosyltransferase</keyword>
<evidence type="ECO:0000313" key="6">
    <source>
        <dbReference type="Proteomes" id="UP000181897"/>
    </source>
</evidence>
<dbReference type="EMBL" id="CP018076">
    <property type="protein sequence ID" value="APE42413.1"/>
    <property type="molecule type" value="Genomic_DNA"/>
</dbReference>
<dbReference type="KEGG" id="suam:BOO69_02515"/>
<dbReference type="Pfam" id="PF00534">
    <property type="entry name" value="Glycos_transf_1"/>
    <property type="match status" value="1"/>
</dbReference>
<dbReference type="Pfam" id="PF13439">
    <property type="entry name" value="Glyco_transf_4"/>
    <property type="match status" value="1"/>
</dbReference>
<dbReference type="Gene3D" id="3.40.50.2000">
    <property type="entry name" value="Glycogen Phosphorylase B"/>
    <property type="match status" value="2"/>
</dbReference>
<keyword evidence="2 5" id="KW-0808">Transferase</keyword>
<name>A0A1J0WDL7_9RHOB</name>
<gene>
    <name evidence="5" type="ORF">BOO69_02515</name>
</gene>
<dbReference type="Proteomes" id="UP000181897">
    <property type="component" value="Chromosome"/>
</dbReference>
<dbReference type="GO" id="GO:0016757">
    <property type="term" value="F:glycosyltransferase activity"/>
    <property type="evidence" value="ECO:0007669"/>
    <property type="project" value="UniProtKB-KW"/>
</dbReference>
<accession>A0A1J0WDL7</accession>
<keyword evidence="6" id="KW-1185">Reference proteome</keyword>
<dbReference type="PANTHER" id="PTHR12526:SF510">
    <property type="entry name" value="D-INOSITOL 3-PHOSPHATE GLYCOSYLTRANSFERASE"/>
    <property type="match status" value="1"/>
</dbReference>
<dbReference type="STRING" id="1917485.BOO69_02515"/>
<dbReference type="RefSeq" id="WP_071970016.1">
    <property type="nucleotide sequence ID" value="NZ_CP018076.1"/>
</dbReference>
<evidence type="ECO:0000256" key="2">
    <source>
        <dbReference type="ARBA" id="ARBA00022679"/>
    </source>
</evidence>
<dbReference type="InterPro" id="IPR028098">
    <property type="entry name" value="Glyco_trans_4-like_N"/>
</dbReference>
<organism evidence="5 6">
    <name type="scientific">Sulfitobacter alexandrii</name>
    <dbReference type="NCBI Taxonomy" id="1917485"/>
    <lineage>
        <taxon>Bacteria</taxon>
        <taxon>Pseudomonadati</taxon>
        <taxon>Pseudomonadota</taxon>
        <taxon>Alphaproteobacteria</taxon>
        <taxon>Rhodobacterales</taxon>
        <taxon>Roseobacteraceae</taxon>
        <taxon>Sulfitobacter</taxon>
    </lineage>
</organism>
<sequence>MPRLRVVHVVDDTTAGGVMRVLDHLMTAPALSRGATHSLKVVDRGAIFSGRIEADLIVSHLAVSWRVLPLLLSLRARHPAARLVHVEHSYTEAFVATNVIHTRRFALLLRAAYRLFDRVAAVSHAQGEWLQRSGAVPQSALTVIQSCVDLSAFRAIAPPTAPVRVFGAIGRLEKQKGFDTLIRAFRMTDRSDISLCIFGEGAEEASLRALAEDDARIHFKGFTHDPVAAMATVDAVAMPSVWEAYGLVAIEALAAGRRLLVNPVDGLRDHIPNGARAVGNGSVSAWKDAILDMAEAPSENAPDNIATSVRPEDNFAARWSDLFLEAALGRKEIAIS</sequence>
<evidence type="ECO:0000259" key="3">
    <source>
        <dbReference type="Pfam" id="PF00534"/>
    </source>
</evidence>
<proteinExistence type="predicted"/>
<dbReference type="OrthoDB" id="529131at2"/>
<dbReference type="SUPFAM" id="SSF53756">
    <property type="entry name" value="UDP-Glycosyltransferase/glycogen phosphorylase"/>
    <property type="match status" value="1"/>
</dbReference>
<evidence type="ECO:0000256" key="1">
    <source>
        <dbReference type="ARBA" id="ARBA00022676"/>
    </source>
</evidence>
<reference evidence="5 6" key="1">
    <citation type="submission" date="2016-11" db="EMBL/GenBank/DDBJ databases">
        <title>Complete genome sequence of Sulfitobacter sp. AM1-D1, a toxic bacteria associated with marine dinoflagellate Alexandrium minutum in East China Sea.</title>
        <authorList>
            <person name="Yang Q."/>
            <person name="Zhang X."/>
            <person name="Tian X."/>
        </authorList>
    </citation>
    <scope>NUCLEOTIDE SEQUENCE [LARGE SCALE GENOMIC DNA]</scope>
    <source>
        <strain evidence="5 6">AM1-D1</strain>
    </source>
</reference>
<feature type="domain" description="Glycosyl transferase family 1" evidence="3">
    <location>
        <begin position="164"/>
        <end position="297"/>
    </location>
</feature>
<feature type="domain" description="Glycosyltransferase subfamily 4-like N-terminal" evidence="4">
    <location>
        <begin position="53"/>
        <end position="151"/>
    </location>
</feature>
<evidence type="ECO:0000259" key="4">
    <source>
        <dbReference type="Pfam" id="PF13439"/>
    </source>
</evidence>
<dbReference type="PANTHER" id="PTHR12526">
    <property type="entry name" value="GLYCOSYLTRANSFERASE"/>
    <property type="match status" value="1"/>
</dbReference>
<evidence type="ECO:0000313" key="5">
    <source>
        <dbReference type="EMBL" id="APE42413.1"/>
    </source>
</evidence>